<keyword evidence="4" id="KW-1185">Reference proteome</keyword>
<organism evidence="3 4">
    <name type="scientific">Lasiodiplodia theobromae</name>
    <dbReference type="NCBI Taxonomy" id="45133"/>
    <lineage>
        <taxon>Eukaryota</taxon>
        <taxon>Fungi</taxon>
        <taxon>Dikarya</taxon>
        <taxon>Ascomycota</taxon>
        <taxon>Pezizomycotina</taxon>
        <taxon>Dothideomycetes</taxon>
        <taxon>Dothideomycetes incertae sedis</taxon>
        <taxon>Botryosphaeriales</taxon>
        <taxon>Botryosphaeriaceae</taxon>
        <taxon>Lasiodiplodia</taxon>
    </lineage>
</organism>
<dbReference type="AlphaFoldDB" id="A0A5N5CV70"/>
<dbReference type="Gene3D" id="3.30.559.10">
    <property type="entry name" value="Chloramphenicol acetyltransferase-like domain"/>
    <property type="match status" value="2"/>
</dbReference>
<evidence type="ECO:0000313" key="4">
    <source>
        <dbReference type="Proteomes" id="UP000325902"/>
    </source>
</evidence>
<evidence type="ECO:0000256" key="1">
    <source>
        <dbReference type="ARBA" id="ARBA00022679"/>
    </source>
</evidence>
<dbReference type="SUPFAM" id="SSF52777">
    <property type="entry name" value="CoA-dependent acyltransferases"/>
    <property type="match status" value="1"/>
</dbReference>
<dbReference type="Proteomes" id="UP000325902">
    <property type="component" value="Unassembled WGS sequence"/>
</dbReference>
<dbReference type="PANTHER" id="PTHR31642:SF11">
    <property type="entry name" value="SHIKIMATE O-HYDROXYCINNAMOYLTRANSFERASE"/>
    <property type="match status" value="1"/>
</dbReference>
<dbReference type="InterPro" id="IPR050317">
    <property type="entry name" value="Plant_Fungal_Acyltransferase"/>
</dbReference>
<dbReference type="PANTHER" id="PTHR31642">
    <property type="entry name" value="TRICHOTHECENE 3-O-ACETYLTRANSFERASE"/>
    <property type="match status" value="1"/>
</dbReference>
<name>A0A5N5CV70_9PEZI</name>
<accession>A0A5N5CV70</accession>
<evidence type="ECO:0000256" key="2">
    <source>
        <dbReference type="ARBA" id="ARBA00023315"/>
    </source>
</evidence>
<evidence type="ECO:0000313" key="3">
    <source>
        <dbReference type="EMBL" id="KAB2569239.1"/>
    </source>
</evidence>
<dbReference type="EMBL" id="VCHE01000211">
    <property type="protein sequence ID" value="KAB2569239.1"/>
    <property type="molecule type" value="Genomic_DNA"/>
</dbReference>
<dbReference type="OrthoDB" id="444127at2759"/>
<dbReference type="GO" id="GO:0016747">
    <property type="term" value="F:acyltransferase activity, transferring groups other than amino-acyl groups"/>
    <property type="evidence" value="ECO:0007669"/>
    <property type="project" value="TreeGrafter"/>
</dbReference>
<protein>
    <submittedName>
        <fullName evidence="3">Spermidine coumaroyl-CoA acyltransferase</fullName>
    </submittedName>
</protein>
<reference evidence="3 4" key="1">
    <citation type="journal article" date="2019" name="Sci. Rep.">
        <title>A multi-omics analysis of the grapevine pathogen Lasiodiplodia theobromae reveals that temperature affects the expression of virulence- and pathogenicity-related genes.</title>
        <authorList>
            <person name="Felix C."/>
            <person name="Meneses R."/>
            <person name="Goncalves M.F.M."/>
            <person name="Tilleman L."/>
            <person name="Duarte A.S."/>
            <person name="Jorrin-Novo J.V."/>
            <person name="Van de Peer Y."/>
            <person name="Deforce D."/>
            <person name="Van Nieuwerburgh F."/>
            <person name="Esteves A.C."/>
            <person name="Alves A."/>
        </authorList>
    </citation>
    <scope>NUCLEOTIDE SEQUENCE [LARGE SCALE GENOMIC DNA]</scope>
    <source>
        <strain evidence="3 4">LA-SOL3</strain>
    </source>
</reference>
<proteinExistence type="predicted"/>
<sequence length="533" mass="57960">MSPNVAAAATTVEVFARCTVQRAHQALVAVLDSPVMLGPLDQLGPPFVPTTVVYAYKQPASISIADDNHSELIDVDRLARAMELLLDYYPHLTGRLQFNPSDGTPEIAHLDTGIELLEASCRARLDESEDAGTGRIMMPALPDSGNALLPPFVPTLEAVCRNPIFSIQHTRFACGSVTLGFSIHHIVCDAEGFFQLIRDLAELYRGLRAAEAKAGLEPEAAVAALAHPPHIRSYLSELSDMTQEERQKMANFQPGLYTLAPSHGGKTAGTEAVTAHAASSASSQPPVVGRVLRFSSFELEMLKNSATDPDGRGWVSTFDALSAHIFQRVYQARLRLRRSQGLPSSDDTSDIPRGFLTSVNLRNSDRLDLPPRYFPNAVVTTFTTLPHDVIAKGPLWKVAKIIHDLTRSVVPQDVDQDLRWVAAQPDKRRIKPAIVNGLGSFIVTQWCKFGMYAGADFDVDAHGSPIHPALVSPPFTQISLLDGLAFFLATEEQCSQRAAPTGTDMSARHSTSAIDVNLTISEPVWQFLDPSVA</sequence>
<comment type="caution">
    <text evidence="3">The sequence shown here is derived from an EMBL/GenBank/DDBJ whole genome shotgun (WGS) entry which is preliminary data.</text>
</comment>
<gene>
    <name evidence="3" type="primary">SCT</name>
    <name evidence="3" type="ORF">DBV05_g12088</name>
</gene>
<dbReference type="InterPro" id="IPR023213">
    <property type="entry name" value="CAT-like_dom_sf"/>
</dbReference>
<keyword evidence="1 3" id="KW-0808">Transferase</keyword>
<dbReference type="Pfam" id="PF02458">
    <property type="entry name" value="Transferase"/>
    <property type="match status" value="1"/>
</dbReference>
<keyword evidence="2 3" id="KW-0012">Acyltransferase</keyword>